<dbReference type="EMBL" id="DAASTS010000025">
    <property type="protein sequence ID" value="HAE6988205.1"/>
    <property type="molecule type" value="Genomic_DNA"/>
</dbReference>
<accession>A0A0H2WT95</accession>
<evidence type="ECO:0000313" key="4">
    <source>
        <dbReference type="Proteomes" id="UP000008185"/>
    </source>
</evidence>
<evidence type="ECO:0000313" key="2">
    <source>
        <dbReference type="EMBL" id="AAV79169.1"/>
    </source>
</evidence>
<sequence>MNALFDIWYGMSRRGRVFCWCAGVLCLTLTVALSVGYPGWKTLDTQQTRLSQQREAARQQWRHLRRLSVAAEPLFGGTVENPRPFSPLDFQAPPLRLLHWQPSAQGGEMALKTSWDAVPSLFVRLAESEMSVSRFSLRKEGAELLITLQLERLANEG</sequence>
<evidence type="ECO:0000313" key="3">
    <source>
        <dbReference type="EMBL" id="HAE6988205.1"/>
    </source>
</evidence>
<reference evidence="2 4" key="1">
    <citation type="journal article" date="2004" name="Nat. Genet.">
        <title>Comparison of genome degradation in Paratyphi A and Typhi, human-restricted serovars of Salmonella enterica that cause typhoid.</title>
        <authorList>
            <person name="McClelland M."/>
            <person name="Sanderson K.E."/>
            <person name="Clifton S.W."/>
            <person name="Latreille P."/>
            <person name="Porwollik S."/>
            <person name="Sabo A."/>
            <person name="Meyer R."/>
            <person name="Bieri T."/>
            <person name="Ozersky P."/>
            <person name="McLellan M."/>
            <person name="Harkins C.R."/>
            <person name="Wang C."/>
            <person name="Nguyen C."/>
            <person name="Berghoff A."/>
            <person name="Elliott G."/>
            <person name="Kohlberg S."/>
            <person name="Strong C."/>
            <person name="Du F."/>
            <person name="Carter J."/>
            <person name="Kremizki C."/>
            <person name="Layman D."/>
            <person name="Leonard S."/>
            <person name="Sun H."/>
            <person name="Fulton L."/>
            <person name="Nash W."/>
            <person name="Miner T."/>
            <person name="Minx P."/>
            <person name="Delehaunty K."/>
            <person name="Fronick C."/>
            <person name="Magrini V."/>
            <person name="Nhan M."/>
            <person name="Warren W."/>
            <person name="Florea L."/>
            <person name="Spieth J."/>
            <person name="Wilson R.K."/>
        </authorList>
    </citation>
    <scope>NUCLEOTIDE SEQUENCE [LARGE SCALE GENOMIC DNA]</scope>
    <source>
        <strain evidence="2">ATCC 9150</strain>
        <strain evidence="4">ATCC 9150 / SARB42</strain>
    </source>
</reference>
<organism evidence="2 4">
    <name type="scientific">Salmonella paratyphi A (strain ATCC 9150 / SARB42)</name>
    <dbReference type="NCBI Taxonomy" id="295319"/>
    <lineage>
        <taxon>Bacteria</taxon>
        <taxon>Pseudomonadati</taxon>
        <taxon>Pseudomonadota</taxon>
        <taxon>Gammaproteobacteria</taxon>
        <taxon>Enterobacterales</taxon>
        <taxon>Enterobacteriaceae</taxon>
        <taxon>Salmonella</taxon>
    </lineage>
</organism>
<protein>
    <submittedName>
        <fullName evidence="2">Membrane protein</fullName>
    </submittedName>
</protein>
<dbReference type="AlphaFoldDB" id="A0A0H2WT95"/>
<gene>
    <name evidence="2" type="primary">yrfB</name>
    <name evidence="2" type="ordered locus">SPA3355</name>
    <name evidence="3" type="ORF">GNB70_004003</name>
</gene>
<reference evidence="3" key="3">
    <citation type="submission" date="2018-07" db="EMBL/GenBank/DDBJ databases">
        <authorList>
            <consortium name="NCBI Pathogen Detection Project"/>
        </authorList>
    </citation>
    <scope>NUCLEOTIDE SEQUENCE</scope>
    <source>
        <strain evidence="3">ATCC 9150</strain>
    </source>
</reference>
<dbReference type="Pfam" id="PF25319">
    <property type="entry name" value="HofO"/>
    <property type="match status" value="1"/>
</dbReference>
<dbReference type="EMBL" id="CP000026">
    <property type="protein sequence ID" value="AAV79169.1"/>
    <property type="molecule type" value="Genomic_DNA"/>
</dbReference>
<dbReference type="InterPro" id="IPR057522">
    <property type="entry name" value="HofO_C"/>
</dbReference>
<evidence type="ECO:0000259" key="1">
    <source>
        <dbReference type="Pfam" id="PF25319"/>
    </source>
</evidence>
<dbReference type="KEGG" id="spt:SPA3355"/>
<name>A0A0H2WT95_SALPA</name>
<dbReference type="HOGENOM" id="CLU_117126_0_0_6"/>
<proteinExistence type="predicted"/>
<reference evidence="3" key="2">
    <citation type="journal article" date="2018" name="Genome Biol.">
        <title>SKESA: strategic k-mer extension for scrupulous assemblies.</title>
        <authorList>
            <person name="Souvorov A."/>
            <person name="Agarwala R."/>
            <person name="Lipman D.J."/>
        </authorList>
    </citation>
    <scope>NUCLEOTIDE SEQUENCE</scope>
    <source>
        <strain evidence="3">ATCC 9150</strain>
    </source>
</reference>
<feature type="domain" description="DNA utilization protein HofO C-terminal" evidence="1">
    <location>
        <begin position="85"/>
        <end position="152"/>
    </location>
</feature>
<dbReference type="RefSeq" id="WP_000992485.1">
    <property type="nucleotide sequence ID" value="NC_006511.1"/>
</dbReference>
<dbReference type="Proteomes" id="UP000008185">
    <property type="component" value="Chromosome"/>
</dbReference>